<protein>
    <submittedName>
        <fullName evidence="2">Uncharacterized protein</fullName>
    </submittedName>
</protein>
<sequence>MCVILFPLAAHGSFAAYPKHEIPIMVHNEDLGGYNNNEMIEPMSDIFISHYLTFFFPVMYTSNKKYDYSVHEDDYFDVFECLLYFDKNYTVALRRRIERKITNNIDFENSQIIITMNMTDGRTAAVVKDQLMKLYKEFLSDYSHNMLTEYVTDINDDSIKYNRLNYGDDYEYPIYGRFVNSGLVVILTFFFHGAIAVQLQQVTGKDCYYDGLTSYLARLIVQIPIAVVWTACTVVHVHILYDIINLYCYYIFLGLLLVSISGIHLGN</sequence>
<dbReference type="AlphaFoldDB" id="A0A2S2NT09"/>
<gene>
    <name evidence="2" type="ORF">g.6243</name>
</gene>
<accession>A0A2S2NT09</accession>
<proteinExistence type="predicted"/>
<keyword evidence="1" id="KW-0812">Transmembrane</keyword>
<evidence type="ECO:0000313" key="2">
    <source>
        <dbReference type="EMBL" id="MBY20289.1"/>
    </source>
</evidence>
<feature type="transmembrane region" description="Helical" evidence="1">
    <location>
        <begin position="219"/>
        <end position="240"/>
    </location>
</feature>
<keyword evidence="1" id="KW-1133">Transmembrane helix</keyword>
<dbReference type="EMBL" id="GGMR01007670">
    <property type="protein sequence ID" value="MBY20289.1"/>
    <property type="molecule type" value="Transcribed_RNA"/>
</dbReference>
<keyword evidence="1" id="KW-0472">Membrane</keyword>
<name>A0A2S2NT09_SCHGA</name>
<feature type="transmembrane region" description="Helical" evidence="1">
    <location>
        <begin position="178"/>
        <end position="199"/>
    </location>
</feature>
<feature type="transmembrane region" description="Helical" evidence="1">
    <location>
        <begin position="247"/>
        <end position="266"/>
    </location>
</feature>
<evidence type="ECO:0000256" key="1">
    <source>
        <dbReference type="SAM" id="Phobius"/>
    </source>
</evidence>
<reference evidence="2" key="1">
    <citation type="submission" date="2018-04" db="EMBL/GenBank/DDBJ databases">
        <title>Transcriptome of Schizaphis graminum biotype I.</title>
        <authorList>
            <person name="Scully E.D."/>
            <person name="Geib S.M."/>
            <person name="Palmer N.A."/>
            <person name="Koch K."/>
            <person name="Bradshaw J."/>
            <person name="Heng-Moss T."/>
            <person name="Sarath G."/>
        </authorList>
    </citation>
    <scope>NUCLEOTIDE SEQUENCE</scope>
</reference>
<organism evidence="2">
    <name type="scientific">Schizaphis graminum</name>
    <name type="common">Green bug aphid</name>
    <dbReference type="NCBI Taxonomy" id="13262"/>
    <lineage>
        <taxon>Eukaryota</taxon>
        <taxon>Metazoa</taxon>
        <taxon>Ecdysozoa</taxon>
        <taxon>Arthropoda</taxon>
        <taxon>Hexapoda</taxon>
        <taxon>Insecta</taxon>
        <taxon>Pterygota</taxon>
        <taxon>Neoptera</taxon>
        <taxon>Paraneoptera</taxon>
        <taxon>Hemiptera</taxon>
        <taxon>Sternorrhyncha</taxon>
        <taxon>Aphidomorpha</taxon>
        <taxon>Aphidoidea</taxon>
        <taxon>Aphididae</taxon>
        <taxon>Aphidini</taxon>
        <taxon>Schizaphis</taxon>
    </lineage>
</organism>